<organism evidence="1 2">
    <name type="scientific">Grifola frondosa</name>
    <name type="common">Maitake</name>
    <name type="synonym">Polyporus frondosus</name>
    <dbReference type="NCBI Taxonomy" id="5627"/>
    <lineage>
        <taxon>Eukaryota</taxon>
        <taxon>Fungi</taxon>
        <taxon>Dikarya</taxon>
        <taxon>Basidiomycota</taxon>
        <taxon>Agaricomycotina</taxon>
        <taxon>Agaricomycetes</taxon>
        <taxon>Polyporales</taxon>
        <taxon>Grifolaceae</taxon>
        <taxon>Grifola</taxon>
    </lineage>
</organism>
<name>A0A1C7M8A6_GRIFR</name>
<accession>A0A1C7M8A6</accession>
<dbReference type="Gene3D" id="3.80.10.10">
    <property type="entry name" value="Ribonuclease Inhibitor"/>
    <property type="match status" value="1"/>
</dbReference>
<sequence>MSDNLPEELLSDILSHLLILPSTSFCSFSTHATFASSARSSTSDLLLVSKKWLRVGTPLLYEAVVLRTSSQVRKLASVVRKPEGGRTARSLEIGREVGRIVRRLRVEGGHGKSLVVILNSTPNLHTLFLSLDLVSAGTRIPIDEWSACLEKLKLHHLLLQSFKKLSNFNTKNFREAVSTCISRWSALTRVDINDSPVLSHGIVLSLSKHTGLHSISISMAATWTHHRELNIIASNPSLQAVYLVPRDDTIYPMTVYPYLEGKVLELLCTENIDNDVTNKIWSRILAFAMHVHHPDEYEFHEQQWNESEHMNSTRRNIMLVSRMLRTLGLPYLYSIPLLYSDVAVEAFGDHIEAMPHLAKLIHVLYYPSWKWRQSGLNYPLLVPMPNLLYCSPVVQIIANECDNPNQISSPHLLQLSQGYHFDDYSISISPAMFLQLPKVERLVLKHAAFSKFERKDVPSHALPNLRYLRLIDQECRGDPWQLFAFMKLESLQEVHIEAFRRYSEYFLEMHGAQLSSLWIDGLDDTRKWKSSVLELCPNLQVVYIIDLMLPGALADLSRSTRNTNLKRIVIQQVTLPEHKIAKLWQGVLITLNFSNLEALEEIRLPEWFRWPATEAEVKKSPWLVCAKSLKAKFDVSLADHTGVRWQRF</sequence>
<dbReference type="OrthoDB" id="2908272at2759"/>
<dbReference type="SUPFAM" id="SSF52047">
    <property type="entry name" value="RNI-like"/>
    <property type="match status" value="1"/>
</dbReference>
<protein>
    <recommendedName>
        <fullName evidence="3">F-box domain-containing protein</fullName>
    </recommendedName>
</protein>
<gene>
    <name evidence="1" type="ORF">A0H81_08748</name>
</gene>
<evidence type="ECO:0008006" key="3">
    <source>
        <dbReference type="Google" id="ProtNLM"/>
    </source>
</evidence>
<proteinExistence type="predicted"/>
<keyword evidence="2" id="KW-1185">Reference proteome</keyword>
<dbReference type="InterPro" id="IPR032675">
    <property type="entry name" value="LRR_dom_sf"/>
</dbReference>
<dbReference type="EMBL" id="LUGG01000011">
    <property type="protein sequence ID" value="OBZ71264.1"/>
    <property type="molecule type" value="Genomic_DNA"/>
</dbReference>
<dbReference type="AlphaFoldDB" id="A0A1C7M8A6"/>
<dbReference type="Proteomes" id="UP000092993">
    <property type="component" value="Unassembled WGS sequence"/>
</dbReference>
<evidence type="ECO:0000313" key="1">
    <source>
        <dbReference type="EMBL" id="OBZ71264.1"/>
    </source>
</evidence>
<comment type="caution">
    <text evidence="1">The sequence shown here is derived from an EMBL/GenBank/DDBJ whole genome shotgun (WGS) entry which is preliminary data.</text>
</comment>
<evidence type="ECO:0000313" key="2">
    <source>
        <dbReference type="Proteomes" id="UP000092993"/>
    </source>
</evidence>
<reference evidence="1 2" key="1">
    <citation type="submission" date="2016-03" db="EMBL/GenBank/DDBJ databases">
        <title>Whole genome sequencing of Grifola frondosa 9006-11.</title>
        <authorList>
            <person name="Min B."/>
            <person name="Park H."/>
            <person name="Kim J.-G."/>
            <person name="Cho H."/>
            <person name="Oh Y.-L."/>
            <person name="Kong W.-S."/>
            <person name="Choi I.-G."/>
        </authorList>
    </citation>
    <scope>NUCLEOTIDE SEQUENCE [LARGE SCALE GENOMIC DNA]</scope>
    <source>
        <strain evidence="1 2">9006-11</strain>
    </source>
</reference>
<dbReference type="OMA" id="FMARICA"/>